<dbReference type="AlphaFoldDB" id="A0AAX6F7F3"/>
<feature type="compositionally biased region" description="Basic residues" evidence="3">
    <location>
        <begin position="43"/>
        <end position="57"/>
    </location>
</feature>
<proteinExistence type="predicted"/>
<feature type="repeat" description="PPR" evidence="2">
    <location>
        <begin position="407"/>
        <end position="441"/>
    </location>
</feature>
<keyword evidence="5" id="KW-1185">Reference proteome</keyword>
<dbReference type="Proteomes" id="UP001140949">
    <property type="component" value="Unassembled WGS sequence"/>
</dbReference>
<accession>A0AAX6F7F3</accession>
<evidence type="ECO:0000313" key="4">
    <source>
        <dbReference type="EMBL" id="KAJ6812109.1"/>
    </source>
</evidence>
<evidence type="ECO:0000256" key="1">
    <source>
        <dbReference type="ARBA" id="ARBA00022737"/>
    </source>
</evidence>
<dbReference type="InterPro" id="IPR002885">
    <property type="entry name" value="PPR_rpt"/>
</dbReference>
<protein>
    <submittedName>
        <fullName evidence="4">Pentatricopeptide repeat-containing protein</fullName>
    </submittedName>
</protein>
<feature type="compositionally biased region" description="Pro residues" evidence="3">
    <location>
        <begin position="116"/>
        <end position="126"/>
    </location>
</feature>
<evidence type="ECO:0000256" key="3">
    <source>
        <dbReference type="SAM" id="MobiDB-lite"/>
    </source>
</evidence>
<evidence type="ECO:0000256" key="2">
    <source>
        <dbReference type="PROSITE-ProRule" id="PRU00708"/>
    </source>
</evidence>
<dbReference type="Gene3D" id="1.25.40.10">
    <property type="entry name" value="Tetratricopeptide repeat domain"/>
    <property type="match status" value="2"/>
</dbReference>
<sequence>MKLLTGYVHTSLRMEHLLAIPPSTRPPKPNALPVSASAPSSRKLPKKQKLSAPHHRSQLPPAEPPLRTPLPIDKQEAMVVDDDDNESSVWTPEELDAISSLFERRMPQKKKRPNVPSKPRPLPLPLPHKTHNPSTQTPTPKHHIRLAARSLIPSRLSVSDQIRKNPDALIGIARDIGALPPDTDVAQVLDGWSRFLRKGSLSMTIRELGHMGLPERALQTLLWAQKHQPHLFPDDRILASAVEVLARNGKLKTEFELDKFLNSASRTVLEAMARGFIRAGSLSRAWNLLLLAKDNNRTLDSSIYVKLILEAGKNPDGHELASELLDELGEREELDLSPQDCTAVMKVCIRLGRFEAVKSLFSWFKESGNSPTVVMYTTVIYCHYVSKNYREGMALVWEMEGLESLLDLPAYRVVIRLSAALNDLERAVRYFSRLKEAGFVPTYDIYRDMIKVYAASGRLAKCRKICKEVEMAGLRLDRETVAILQEHERCL</sequence>
<dbReference type="EMBL" id="JANAVB010031415">
    <property type="protein sequence ID" value="KAJ6812109.1"/>
    <property type="molecule type" value="Genomic_DNA"/>
</dbReference>
<evidence type="ECO:0000313" key="5">
    <source>
        <dbReference type="Proteomes" id="UP001140949"/>
    </source>
</evidence>
<keyword evidence="1" id="KW-0677">Repeat</keyword>
<comment type="caution">
    <text evidence="4">The sequence shown here is derived from an EMBL/GenBank/DDBJ whole genome shotgun (WGS) entry which is preliminary data.</text>
</comment>
<dbReference type="PANTHER" id="PTHR47930">
    <property type="entry name" value="YALI0C12947P"/>
    <property type="match status" value="1"/>
</dbReference>
<reference evidence="4" key="1">
    <citation type="journal article" date="2023" name="GigaByte">
        <title>Genome assembly of the bearded iris, Iris pallida Lam.</title>
        <authorList>
            <person name="Bruccoleri R.E."/>
            <person name="Oakeley E.J."/>
            <person name="Faust A.M.E."/>
            <person name="Altorfer M."/>
            <person name="Dessus-Babus S."/>
            <person name="Burckhardt D."/>
            <person name="Oertli M."/>
            <person name="Naumann U."/>
            <person name="Petersen F."/>
            <person name="Wong J."/>
        </authorList>
    </citation>
    <scope>NUCLEOTIDE SEQUENCE</scope>
    <source>
        <strain evidence="4">GSM-AAB239-AS_SAM_17_03QT</strain>
    </source>
</reference>
<feature type="region of interest" description="Disordered" evidence="3">
    <location>
        <begin position="20"/>
        <end position="69"/>
    </location>
</feature>
<feature type="region of interest" description="Disordered" evidence="3">
    <location>
        <begin position="103"/>
        <end position="141"/>
    </location>
</feature>
<dbReference type="PANTHER" id="PTHR47930:SF2">
    <property type="entry name" value="PENTATRICOPEPTIDE REPEAT PROTEIN (AFU_ORTHOLOGUE AFUA_8G04250)"/>
    <property type="match status" value="1"/>
</dbReference>
<reference evidence="4" key="2">
    <citation type="submission" date="2023-04" db="EMBL/GenBank/DDBJ databases">
        <authorList>
            <person name="Bruccoleri R.E."/>
            <person name="Oakeley E.J."/>
            <person name="Faust A.-M."/>
            <person name="Dessus-Babus S."/>
            <person name="Altorfer M."/>
            <person name="Burckhardt D."/>
            <person name="Oertli M."/>
            <person name="Naumann U."/>
            <person name="Petersen F."/>
            <person name="Wong J."/>
        </authorList>
    </citation>
    <scope>NUCLEOTIDE SEQUENCE</scope>
    <source>
        <strain evidence="4">GSM-AAB239-AS_SAM_17_03QT</strain>
        <tissue evidence="4">Leaf</tissue>
    </source>
</reference>
<dbReference type="InterPro" id="IPR011990">
    <property type="entry name" value="TPR-like_helical_dom_sf"/>
</dbReference>
<organism evidence="4 5">
    <name type="scientific">Iris pallida</name>
    <name type="common">Sweet iris</name>
    <dbReference type="NCBI Taxonomy" id="29817"/>
    <lineage>
        <taxon>Eukaryota</taxon>
        <taxon>Viridiplantae</taxon>
        <taxon>Streptophyta</taxon>
        <taxon>Embryophyta</taxon>
        <taxon>Tracheophyta</taxon>
        <taxon>Spermatophyta</taxon>
        <taxon>Magnoliopsida</taxon>
        <taxon>Liliopsida</taxon>
        <taxon>Asparagales</taxon>
        <taxon>Iridaceae</taxon>
        <taxon>Iridoideae</taxon>
        <taxon>Irideae</taxon>
        <taxon>Iris</taxon>
    </lineage>
</organism>
<dbReference type="Pfam" id="PF01535">
    <property type="entry name" value="PPR"/>
    <property type="match status" value="1"/>
</dbReference>
<dbReference type="PROSITE" id="PS51375">
    <property type="entry name" value="PPR"/>
    <property type="match status" value="1"/>
</dbReference>
<gene>
    <name evidence="4" type="ORF">M6B38_151825</name>
</gene>
<name>A0AAX6F7F3_IRIPA</name>